<dbReference type="Pfam" id="PF25476">
    <property type="entry name" value="Ribosomal_L19e_C"/>
    <property type="match status" value="1"/>
</dbReference>
<dbReference type="Ensembl" id="ENSLACT00000019976.1">
    <property type="protein sequence ID" value="ENSLACP00000019838.1"/>
    <property type="gene ID" value="ENSLACG00000017443.1"/>
</dbReference>
<accession>H3BD67</accession>
<evidence type="ECO:0000313" key="3">
    <source>
        <dbReference type="Proteomes" id="UP000008672"/>
    </source>
</evidence>
<dbReference type="GO" id="GO:0022625">
    <property type="term" value="C:cytosolic large ribosomal subunit"/>
    <property type="evidence" value="ECO:0007669"/>
    <property type="project" value="InterPro"/>
</dbReference>
<dbReference type="GeneTree" id="ENSGT00390000012628"/>
<name>H3BD67_LATCH</name>
<reference evidence="2" key="2">
    <citation type="submission" date="2025-08" db="UniProtKB">
        <authorList>
            <consortium name="Ensembl"/>
        </authorList>
    </citation>
    <scope>IDENTIFICATION</scope>
</reference>
<dbReference type="InParanoid" id="H3BD67"/>
<reference evidence="3" key="1">
    <citation type="submission" date="2011-08" db="EMBL/GenBank/DDBJ databases">
        <title>The draft genome of Latimeria chalumnae.</title>
        <authorList>
            <person name="Di Palma F."/>
            <person name="Alfoldi J."/>
            <person name="Johnson J."/>
            <person name="Berlin A."/>
            <person name="Gnerre S."/>
            <person name="Jaffe D."/>
            <person name="MacCallum I."/>
            <person name="Young S."/>
            <person name="Walker B.J."/>
            <person name="Lander E."/>
            <person name="Lindblad-Toh K."/>
        </authorList>
    </citation>
    <scope>NUCLEOTIDE SEQUENCE [LARGE SCALE GENOMIC DNA]</scope>
    <source>
        <strain evidence="3">Wild caught</strain>
    </source>
</reference>
<evidence type="ECO:0000259" key="1">
    <source>
        <dbReference type="Pfam" id="PF25476"/>
    </source>
</evidence>
<dbReference type="SUPFAM" id="SSF48140">
    <property type="entry name" value="Ribosomal protein L19 (L19e)"/>
    <property type="match status" value="1"/>
</dbReference>
<dbReference type="PANTHER" id="PTHR10722">
    <property type="entry name" value="60S RIBOSOMAL PROTEIN L19"/>
    <property type="match status" value="1"/>
</dbReference>
<dbReference type="AlphaFoldDB" id="H3BD67"/>
<feature type="domain" description="Ribosomal protein L19e C-terminal" evidence="1">
    <location>
        <begin position="11"/>
        <end position="52"/>
    </location>
</feature>
<reference evidence="2" key="3">
    <citation type="submission" date="2025-09" db="UniProtKB">
        <authorList>
            <consortium name="Ensembl"/>
        </authorList>
    </citation>
    <scope>IDENTIFICATION</scope>
</reference>
<evidence type="ECO:0000313" key="2">
    <source>
        <dbReference type="Ensembl" id="ENSLACP00000019838.1"/>
    </source>
</evidence>
<dbReference type="GO" id="GO:0003723">
    <property type="term" value="F:RNA binding"/>
    <property type="evidence" value="ECO:0007669"/>
    <property type="project" value="InterPro"/>
</dbReference>
<dbReference type="InterPro" id="IPR035970">
    <property type="entry name" value="60S_ribosomal_eL19_sf"/>
</dbReference>
<proteinExistence type="predicted"/>
<protein>
    <recommendedName>
        <fullName evidence="1">Ribosomal protein L19e C-terminal domain-containing protein</fullName>
    </recommendedName>
</protein>
<dbReference type="EMBL" id="AFYH01015239">
    <property type="status" value="NOT_ANNOTATED_CDS"/>
    <property type="molecule type" value="Genomic_DNA"/>
</dbReference>
<dbReference type="InterPro" id="IPR039547">
    <property type="entry name" value="Ribosomal_eL19"/>
</dbReference>
<dbReference type="GO" id="GO:0006412">
    <property type="term" value="P:translation"/>
    <property type="evidence" value="ECO:0007669"/>
    <property type="project" value="InterPro"/>
</dbReference>
<dbReference type="HOGENOM" id="CLU_083919_2_1_1"/>
<dbReference type="Proteomes" id="UP000008672">
    <property type="component" value="Unassembled WGS sequence"/>
</dbReference>
<dbReference type="Gene3D" id="1.10.1200.240">
    <property type="match status" value="1"/>
</dbReference>
<dbReference type="GO" id="GO:0003735">
    <property type="term" value="F:structural constituent of ribosome"/>
    <property type="evidence" value="ECO:0007669"/>
    <property type="project" value="InterPro"/>
</dbReference>
<dbReference type="STRING" id="7897.ENSLACP00000019838"/>
<organism evidence="2 3">
    <name type="scientific">Latimeria chalumnae</name>
    <name type="common">Coelacanth</name>
    <dbReference type="NCBI Taxonomy" id="7897"/>
    <lineage>
        <taxon>Eukaryota</taxon>
        <taxon>Metazoa</taxon>
        <taxon>Chordata</taxon>
        <taxon>Craniata</taxon>
        <taxon>Vertebrata</taxon>
        <taxon>Euteleostomi</taxon>
        <taxon>Coelacanthiformes</taxon>
        <taxon>Coelacanthidae</taxon>
        <taxon>Latimeria</taxon>
    </lineage>
</organism>
<dbReference type="Bgee" id="ENSLACG00000017443">
    <property type="expression patterns" value="Expressed in post-anal tail muscle"/>
</dbReference>
<sequence>LTIVRFTLRDRLIAEVMRVKKIDRHMYHSLYLKANGNVYKYKHILMEHIHKLKPDNACKKLLADQAEACRSKTKEARKRHEERLQAKKEEIIKTFSNEEETKYSVVSIR</sequence>
<keyword evidence="3" id="KW-1185">Reference proteome</keyword>
<dbReference type="eggNOG" id="KOG1696">
    <property type="taxonomic scope" value="Eukaryota"/>
</dbReference>
<dbReference type="OMA" id="NMYHELY"/>
<dbReference type="InterPro" id="IPR057260">
    <property type="entry name" value="Ribosomal_L19e_C"/>
</dbReference>